<dbReference type="EMBL" id="GL883093">
    <property type="protein sequence ID" value="EGG11194.1"/>
    <property type="molecule type" value="Genomic_DNA"/>
</dbReference>
<dbReference type="GeneID" id="18931668"/>
<keyword evidence="2" id="KW-1185">Reference proteome</keyword>
<sequence>MPQVIFYDNACNLHLHIQTSTEDAYAFRNTVLPVNAFHIKSHKDTHTSCCANNHPNLFPQLKRSDGSWRFNSSAAEIVNAWFCRFDSMCRNMHQVKYNFFLDEMIRLHNVRTCAKLSSCSNVDFIGNIRYKTESPQP</sequence>
<protein>
    <recommendedName>
        <fullName evidence="3">CxC6 like cysteine cluster associated with KDZ domain-containing protein</fullName>
    </recommendedName>
</protein>
<evidence type="ECO:0000313" key="1">
    <source>
        <dbReference type="EMBL" id="EGG11194.1"/>
    </source>
</evidence>
<dbReference type="OrthoDB" id="2501483at2759"/>
<evidence type="ECO:0008006" key="3">
    <source>
        <dbReference type="Google" id="ProtNLM"/>
    </source>
</evidence>
<dbReference type="Proteomes" id="UP000001072">
    <property type="component" value="Unassembled WGS sequence"/>
</dbReference>
<proteinExistence type="predicted"/>
<dbReference type="HOGENOM" id="CLU_004966_3_1_1"/>
<dbReference type="RefSeq" id="XP_007405796.1">
    <property type="nucleotide sequence ID" value="XM_007405734.1"/>
</dbReference>
<reference evidence="2" key="1">
    <citation type="journal article" date="2011" name="Proc. Natl. Acad. Sci. U.S.A.">
        <title>Obligate biotrophy features unraveled by the genomic analysis of rust fungi.</title>
        <authorList>
            <person name="Duplessis S."/>
            <person name="Cuomo C.A."/>
            <person name="Lin Y.-C."/>
            <person name="Aerts A."/>
            <person name="Tisserant E."/>
            <person name="Veneault-Fourrey C."/>
            <person name="Joly D.L."/>
            <person name="Hacquard S."/>
            <person name="Amselem J."/>
            <person name="Cantarel B.L."/>
            <person name="Chiu R."/>
            <person name="Coutinho P.M."/>
            <person name="Feau N."/>
            <person name="Field M."/>
            <person name="Frey P."/>
            <person name="Gelhaye E."/>
            <person name="Goldberg J."/>
            <person name="Grabherr M.G."/>
            <person name="Kodira C.D."/>
            <person name="Kohler A."/>
            <person name="Kuees U."/>
            <person name="Lindquist E.A."/>
            <person name="Lucas S.M."/>
            <person name="Mago R."/>
            <person name="Mauceli E."/>
            <person name="Morin E."/>
            <person name="Murat C."/>
            <person name="Pangilinan J.L."/>
            <person name="Park R."/>
            <person name="Pearson M."/>
            <person name="Quesneville H."/>
            <person name="Rouhier N."/>
            <person name="Sakthikumar S."/>
            <person name="Salamov A.A."/>
            <person name="Schmutz J."/>
            <person name="Selles B."/>
            <person name="Shapiro H."/>
            <person name="Tanguay P."/>
            <person name="Tuskan G.A."/>
            <person name="Henrissat B."/>
            <person name="Van de Peer Y."/>
            <person name="Rouze P."/>
            <person name="Ellis J.G."/>
            <person name="Dodds P.N."/>
            <person name="Schein J.E."/>
            <person name="Zhong S."/>
            <person name="Hamelin R.C."/>
            <person name="Grigoriev I.V."/>
            <person name="Szabo L.J."/>
            <person name="Martin F."/>
        </authorList>
    </citation>
    <scope>NUCLEOTIDE SEQUENCE [LARGE SCALE GENOMIC DNA]</scope>
    <source>
        <strain evidence="2">98AG31 / pathotype 3-4-7</strain>
    </source>
</reference>
<gene>
    <name evidence="1" type="ORF">MELLADRAFT_70900</name>
</gene>
<accession>F4R992</accession>
<organism evidence="2">
    <name type="scientific">Melampsora larici-populina (strain 98AG31 / pathotype 3-4-7)</name>
    <name type="common">Poplar leaf rust fungus</name>
    <dbReference type="NCBI Taxonomy" id="747676"/>
    <lineage>
        <taxon>Eukaryota</taxon>
        <taxon>Fungi</taxon>
        <taxon>Dikarya</taxon>
        <taxon>Basidiomycota</taxon>
        <taxon>Pucciniomycotina</taxon>
        <taxon>Pucciniomycetes</taxon>
        <taxon>Pucciniales</taxon>
        <taxon>Melampsoraceae</taxon>
        <taxon>Melampsora</taxon>
    </lineage>
</organism>
<dbReference type="InParanoid" id="F4R992"/>
<evidence type="ECO:0000313" key="2">
    <source>
        <dbReference type="Proteomes" id="UP000001072"/>
    </source>
</evidence>
<dbReference type="VEuPathDB" id="FungiDB:MELLADRAFT_70900"/>
<dbReference type="STRING" id="747676.F4R992"/>
<dbReference type="AlphaFoldDB" id="F4R992"/>
<name>F4R992_MELLP</name>
<dbReference type="KEGG" id="mlr:MELLADRAFT_70900"/>